<dbReference type="EC" id="3.5.4.31" evidence="4"/>
<dbReference type="InterPro" id="IPR011059">
    <property type="entry name" value="Metal-dep_hydrolase_composite"/>
</dbReference>
<comment type="catalytic activity">
    <reaction evidence="4">
        <text>S-methyl-5'-thioadenosine + H2O + H(+) = S-methyl-5'-thioinosine + NH4(+)</text>
        <dbReference type="Rhea" id="RHEA:25025"/>
        <dbReference type="ChEBI" id="CHEBI:15377"/>
        <dbReference type="ChEBI" id="CHEBI:15378"/>
        <dbReference type="ChEBI" id="CHEBI:17509"/>
        <dbReference type="ChEBI" id="CHEBI:28938"/>
        <dbReference type="ChEBI" id="CHEBI:48595"/>
        <dbReference type="EC" id="3.5.4.31"/>
    </reaction>
</comment>
<reference evidence="6 7" key="1">
    <citation type="submission" date="2016-10" db="EMBL/GenBank/DDBJ databases">
        <authorList>
            <person name="de Groot N.N."/>
        </authorList>
    </citation>
    <scope>NUCLEOTIDE SEQUENCE [LARGE SCALE GENOMIC DNA]</scope>
    <source>
        <strain evidence="6 7">ASO4-2</strain>
    </source>
</reference>
<dbReference type="OrthoDB" id="9807210at2"/>
<dbReference type="InterPro" id="IPR023512">
    <property type="entry name" value="Deaminase_MtaD/DadD"/>
</dbReference>
<feature type="binding site" evidence="4">
    <location>
        <position position="174"/>
    </location>
    <ligand>
        <name>substrate</name>
    </ligand>
</feature>
<sequence>MSILIKNVLLDESIMDVLIQGENIAAIGPELNTEAATVIDGTDKAIVPSLINSHTHAAMTLLRGYADDMELHTWLNDHIWPMEHKLTRDDVYWGTRLACLEMIKTGTTFFCDMYWHMPAVIQAVEEMGLRAMLSSAFIDFGDPKKADKFKQRTTDFFNRQNTTSNRIQFALGPHAIYTVSRDSLVWLADFARERNLLVHIHLSETSREVDDCVAAHGRSPVRYLRDLGFLGPHVLAAHAIWLDDEEMDILAEHDVKIAHLPTSNLKLSSGSFPYRRLSSRGVCIGLGTDGCSSNNNLDMFEEMKFAALARKGLTGNPTAMPAADAWNCATANGARIFNLNGGRIAVGKIADCLLLDLNHPQLVPNYNLVSNIVYSANGDCVDTTICAGQILMHGRTVQGEQEIIREFKSRIAALLQR</sequence>
<dbReference type="GO" id="GO:0090614">
    <property type="term" value="F:5'-methylthioadenosine deaminase activity"/>
    <property type="evidence" value="ECO:0007669"/>
    <property type="project" value="UniProtKB-UniRule"/>
</dbReference>
<feature type="binding site" evidence="4">
    <location>
        <position position="54"/>
    </location>
    <ligand>
        <name>Zn(2+)</name>
        <dbReference type="ChEBI" id="CHEBI:29105"/>
    </ligand>
</feature>
<feature type="binding site" evidence="4">
    <location>
        <position position="204"/>
    </location>
    <ligand>
        <name>substrate</name>
    </ligand>
</feature>
<dbReference type="AlphaFoldDB" id="A0A1G6DCA8"/>
<dbReference type="PANTHER" id="PTHR43794:SF11">
    <property type="entry name" value="AMIDOHYDROLASE-RELATED DOMAIN-CONTAINING PROTEIN"/>
    <property type="match status" value="1"/>
</dbReference>
<keyword evidence="7" id="KW-1185">Reference proteome</keyword>
<dbReference type="InterPro" id="IPR032466">
    <property type="entry name" value="Metal_Hydrolase"/>
</dbReference>
<dbReference type="HAMAP" id="MF_01281">
    <property type="entry name" value="MTA_SAH_deamin"/>
    <property type="match status" value="1"/>
</dbReference>
<dbReference type="EC" id="3.5.4.28" evidence="4"/>
<evidence type="ECO:0000256" key="1">
    <source>
        <dbReference type="ARBA" id="ARBA00022723"/>
    </source>
</evidence>
<evidence type="ECO:0000313" key="6">
    <source>
        <dbReference type="EMBL" id="SDB42813.1"/>
    </source>
</evidence>
<feature type="binding site" evidence="4">
    <location>
        <position position="201"/>
    </location>
    <ligand>
        <name>Zn(2+)</name>
        <dbReference type="ChEBI" id="CHEBI:29105"/>
    </ligand>
</feature>
<dbReference type="GO" id="GO:0046872">
    <property type="term" value="F:metal ion binding"/>
    <property type="evidence" value="ECO:0007669"/>
    <property type="project" value="UniProtKB-KW"/>
</dbReference>
<evidence type="ECO:0000256" key="4">
    <source>
        <dbReference type="HAMAP-Rule" id="MF_01281"/>
    </source>
</evidence>
<comment type="caution">
    <text evidence="4">Lacks conserved residue(s) required for the propagation of feature annotation.</text>
</comment>
<evidence type="ECO:0000256" key="3">
    <source>
        <dbReference type="ARBA" id="ARBA00022833"/>
    </source>
</evidence>
<keyword evidence="1 4" id="KW-0479">Metal-binding</keyword>
<dbReference type="STRING" id="617002.SAMN05660653_02052"/>
<dbReference type="EMBL" id="FMXO01000011">
    <property type="protein sequence ID" value="SDB42813.1"/>
    <property type="molecule type" value="Genomic_DNA"/>
</dbReference>
<organism evidence="6 7">
    <name type="scientific">Desulfonatronum thiosulfatophilum</name>
    <dbReference type="NCBI Taxonomy" id="617002"/>
    <lineage>
        <taxon>Bacteria</taxon>
        <taxon>Pseudomonadati</taxon>
        <taxon>Thermodesulfobacteriota</taxon>
        <taxon>Desulfovibrionia</taxon>
        <taxon>Desulfovibrionales</taxon>
        <taxon>Desulfonatronaceae</taxon>
        <taxon>Desulfonatronum</taxon>
    </lineage>
</organism>
<dbReference type="SUPFAM" id="SSF51338">
    <property type="entry name" value="Composite domain of metallo-dependent hydrolases"/>
    <property type="match status" value="1"/>
</dbReference>
<proteinExistence type="inferred from homology"/>
<feature type="binding site" evidence="4">
    <location>
        <position position="289"/>
    </location>
    <ligand>
        <name>substrate</name>
    </ligand>
</feature>
<dbReference type="Gene3D" id="3.20.20.140">
    <property type="entry name" value="Metal-dependent hydrolases"/>
    <property type="match status" value="1"/>
</dbReference>
<comment type="catalytic activity">
    <reaction evidence="4">
        <text>S-adenosyl-L-homocysteine + H2O + H(+) = S-inosyl-L-homocysteine + NH4(+)</text>
        <dbReference type="Rhea" id="RHEA:20716"/>
        <dbReference type="ChEBI" id="CHEBI:15377"/>
        <dbReference type="ChEBI" id="CHEBI:15378"/>
        <dbReference type="ChEBI" id="CHEBI:28938"/>
        <dbReference type="ChEBI" id="CHEBI:57856"/>
        <dbReference type="ChEBI" id="CHEBI:57985"/>
        <dbReference type="EC" id="3.5.4.28"/>
    </reaction>
</comment>
<comment type="cofactor">
    <cofactor evidence="4">
        <name>Zn(2+)</name>
        <dbReference type="ChEBI" id="CHEBI:29105"/>
    </cofactor>
    <text evidence="4">Binds 1 zinc ion per subunit.</text>
</comment>
<dbReference type="PANTHER" id="PTHR43794">
    <property type="entry name" value="AMINOHYDROLASE SSNA-RELATED"/>
    <property type="match status" value="1"/>
</dbReference>
<dbReference type="SUPFAM" id="SSF51556">
    <property type="entry name" value="Metallo-dependent hydrolases"/>
    <property type="match status" value="1"/>
</dbReference>
<protein>
    <recommendedName>
        <fullName evidence="4">5-methylthioadenosine/S-adenosylhomocysteine deaminase</fullName>
        <shortName evidence="4">MTA/SAH deaminase</shortName>
        <ecNumber evidence="4">3.5.4.28</ecNumber>
        <ecNumber evidence="4">3.5.4.31</ecNumber>
    </recommendedName>
</protein>
<evidence type="ECO:0000256" key="2">
    <source>
        <dbReference type="ARBA" id="ARBA00022801"/>
    </source>
</evidence>
<dbReference type="Pfam" id="PF01979">
    <property type="entry name" value="Amidohydro_1"/>
    <property type="match status" value="1"/>
</dbReference>
<dbReference type="InterPro" id="IPR006680">
    <property type="entry name" value="Amidohydro-rel"/>
</dbReference>
<comment type="function">
    <text evidence="4">Catalyzes the deamination of 5-methylthioadenosine and S-adenosyl-L-homocysteine into 5-methylthioinosine and S-inosyl-L-homocysteine, respectively. Is also able to deaminate adenosine.</text>
</comment>
<dbReference type="GO" id="GO:0050270">
    <property type="term" value="F:S-adenosylhomocysteine deaminase activity"/>
    <property type="evidence" value="ECO:0007669"/>
    <property type="project" value="UniProtKB-UniRule"/>
</dbReference>
<gene>
    <name evidence="4" type="primary">mtaD</name>
    <name evidence="6" type="ORF">SAMN05660653_02052</name>
</gene>
<feature type="binding site" evidence="4">
    <location>
        <position position="289"/>
    </location>
    <ligand>
        <name>Zn(2+)</name>
        <dbReference type="ChEBI" id="CHEBI:29105"/>
    </ligand>
</feature>
<keyword evidence="2 4" id="KW-0378">Hydrolase</keyword>
<dbReference type="InterPro" id="IPR050287">
    <property type="entry name" value="MTA/SAH_deaminase"/>
</dbReference>
<dbReference type="Proteomes" id="UP000198771">
    <property type="component" value="Unassembled WGS sequence"/>
</dbReference>
<dbReference type="FunFam" id="3.20.20.140:FF:000014">
    <property type="entry name" value="5-methylthioadenosine/S-adenosylhomocysteine deaminase"/>
    <property type="match status" value="1"/>
</dbReference>
<name>A0A1G6DCA8_9BACT</name>
<dbReference type="CDD" id="cd01298">
    <property type="entry name" value="ATZ_TRZ_like"/>
    <property type="match status" value="1"/>
</dbReference>
<comment type="similarity">
    <text evidence="4">Belongs to the metallo-dependent hydrolases superfamily. MTA/SAH deaminase family.</text>
</comment>
<feature type="binding site" evidence="4">
    <location>
        <position position="83"/>
    </location>
    <ligand>
        <name>substrate</name>
    </ligand>
</feature>
<dbReference type="Gene3D" id="2.30.40.10">
    <property type="entry name" value="Urease, subunit C, domain 1"/>
    <property type="match status" value="1"/>
</dbReference>
<keyword evidence="3 4" id="KW-0862">Zinc</keyword>
<feature type="domain" description="Amidohydrolase-related" evidence="5">
    <location>
        <begin position="46"/>
        <end position="390"/>
    </location>
</feature>
<dbReference type="RefSeq" id="WP_092121027.1">
    <property type="nucleotide sequence ID" value="NZ_FMXO01000011.1"/>
</dbReference>
<evidence type="ECO:0000313" key="7">
    <source>
        <dbReference type="Proteomes" id="UP000198771"/>
    </source>
</evidence>
<accession>A0A1G6DCA8</accession>
<evidence type="ECO:0000259" key="5">
    <source>
        <dbReference type="Pfam" id="PF01979"/>
    </source>
</evidence>
<feature type="binding site" evidence="4">
    <location>
        <position position="56"/>
    </location>
    <ligand>
        <name>Zn(2+)</name>
        <dbReference type="ChEBI" id="CHEBI:29105"/>
    </ligand>
</feature>